<keyword evidence="3" id="KW-1003">Cell membrane</keyword>
<evidence type="ECO:0000256" key="1">
    <source>
        <dbReference type="ARBA" id="ARBA00004651"/>
    </source>
</evidence>
<feature type="transmembrane region" description="Helical" evidence="7">
    <location>
        <begin position="40"/>
        <end position="58"/>
    </location>
</feature>
<evidence type="ECO:0000256" key="2">
    <source>
        <dbReference type="ARBA" id="ARBA00022448"/>
    </source>
</evidence>
<evidence type="ECO:0000256" key="7">
    <source>
        <dbReference type="RuleBase" id="RU363032"/>
    </source>
</evidence>
<evidence type="ECO:0000256" key="8">
    <source>
        <dbReference type="SAM" id="MobiDB-lite"/>
    </source>
</evidence>
<keyword evidence="2 7" id="KW-0813">Transport</keyword>
<feature type="compositionally biased region" description="Low complexity" evidence="8">
    <location>
        <begin position="1"/>
        <end position="11"/>
    </location>
</feature>
<comment type="similarity">
    <text evidence="7">Belongs to the binding-protein-dependent transport system permease family.</text>
</comment>
<sequence>MTATTRTTADTLPRRKTGSVRPAGALGPARTSRKRSPGKTILGVVLTAIMLFPIYWMINVSLTPQSQMRSSPPSWFPLNPTFDGYAQVVGQQLPYLGTSLLVGLGTVVLTVAVSAPAAYSLAKLRPRGGGALSFILIVAQMIPQVIIAMGFYAIYLNLGILNQAGGLIIADSTLAVPFGVLIFTAFMAGIPDELMSAAKLDGASTWRTFVSVVLPVSRNSVVTVSLFAFLWAWSDFVFSSTLNSGGAQQTITLGIYRYIGNNNQDWNAIMATAVVASIPATILLVVAQRYVAAGVTAGAVKD</sequence>
<accession>A0ABP8VMR2</accession>
<feature type="transmembrane region" description="Helical" evidence="7">
    <location>
        <begin position="209"/>
        <end position="233"/>
    </location>
</feature>
<feature type="domain" description="ABC transmembrane type-1" evidence="9">
    <location>
        <begin position="96"/>
        <end position="287"/>
    </location>
</feature>
<dbReference type="EMBL" id="BAABLM010000001">
    <property type="protein sequence ID" value="GAA4666362.1"/>
    <property type="molecule type" value="Genomic_DNA"/>
</dbReference>
<feature type="transmembrane region" description="Helical" evidence="7">
    <location>
        <begin position="100"/>
        <end position="122"/>
    </location>
</feature>
<dbReference type="InterPro" id="IPR050901">
    <property type="entry name" value="BP-dep_ABC_trans_perm"/>
</dbReference>
<name>A0ABP8VMR2_9MICO</name>
<dbReference type="PROSITE" id="PS50928">
    <property type="entry name" value="ABC_TM1"/>
    <property type="match status" value="1"/>
</dbReference>
<dbReference type="Proteomes" id="UP001501295">
    <property type="component" value="Unassembled WGS sequence"/>
</dbReference>
<dbReference type="Pfam" id="PF00528">
    <property type="entry name" value="BPD_transp_1"/>
    <property type="match status" value="1"/>
</dbReference>
<dbReference type="InterPro" id="IPR035906">
    <property type="entry name" value="MetI-like_sf"/>
</dbReference>
<dbReference type="SUPFAM" id="SSF161098">
    <property type="entry name" value="MetI-like"/>
    <property type="match status" value="1"/>
</dbReference>
<proteinExistence type="inferred from homology"/>
<gene>
    <name evidence="10" type="ORF">GCM10025780_05050</name>
</gene>
<comment type="caution">
    <text evidence="10">The sequence shown here is derived from an EMBL/GenBank/DDBJ whole genome shotgun (WGS) entry which is preliminary data.</text>
</comment>
<evidence type="ECO:0000313" key="11">
    <source>
        <dbReference type="Proteomes" id="UP001501295"/>
    </source>
</evidence>
<keyword evidence="4 7" id="KW-0812">Transmembrane</keyword>
<protein>
    <submittedName>
        <fullName evidence="10">Carbohydrate ABC transporter permease</fullName>
    </submittedName>
</protein>
<dbReference type="PANTHER" id="PTHR32243">
    <property type="entry name" value="MALTOSE TRANSPORT SYSTEM PERMEASE-RELATED"/>
    <property type="match status" value="1"/>
</dbReference>
<evidence type="ECO:0000256" key="4">
    <source>
        <dbReference type="ARBA" id="ARBA00022692"/>
    </source>
</evidence>
<keyword evidence="5 7" id="KW-1133">Transmembrane helix</keyword>
<evidence type="ECO:0000313" key="10">
    <source>
        <dbReference type="EMBL" id="GAA4666362.1"/>
    </source>
</evidence>
<evidence type="ECO:0000256" key="5">
    <source>
        <dbReference type="ARBA" id="ARBA00022989"/>
    </source>
</evidence>
<dbReference type="Gene3D" id="1.10.3720.10">
    <property type="entry name" value="MetI-like"/>
    <property type="match status" value="1"/>
</dbReference>
<feature type="transmembrane region" description="Helical" evidence="7">
    <location>
        <begin position="134"/>
        <end position="155"/>
    </location>
</feature>
<dbReference type="PANTHER" id="PTHR32243:SF18">
    <property type="entry name" value="INNER MEMBRANE ABC TRANSPORTER PERMEASE PROTEIN YCJP"/>
    <property type="match status" value="1"/>
</dbReference>
<organism evidence="10 11">
    <name type="scientific">Frondihabitans cladoniiphilus</name>
    <dbReference type="NCBI Taxonomy" id="715785"/>
    <lineage>
        <taxon>Bacteria</taxon>
        <taxon>Bacillati</taxon>
        <taxon>Actinomycetota</taxon>
        <taxon>Actinomycetes</taxon>
        <taxon>Micrococcales</taxon>
        <taxon>Microbacteriaceae</taxon>
        <taxon>Frondihabitans</taxon>
    </lineage>
</organism>
<keyword evidence="6 7" id="KW-0472">Membrane</keyword>
<feature type="transmembrane region" description="Helical" evidence="7">
    <location>
        <begin position="266"/>
        <end position="287"/>
    </location>
</feature>
<dbReference type="InterPro" id="IPR000515">
    <property type="entry name" value="MetI-like"/>
</dbReference>
<keyword evidence="11" id="KW-1185">Reference proteome</keyword>
<dbReference type="CDD" id="cd06261">
    <property type="entry name" value="TM_PBP2"/>
    <property type="match status" value="1"/>
</dbReference>
<reference evidence="11" key="1">
    <citation type="journal article" date="2019" name="Int. J. Syst. Evol. Microbiol.">
        <title>The Global Catalogue of Microorganisms (GCM) 10K type strain sequencing project: providing services to taxonomists for standard genome sequencing and annotation.</title>
        <authorList>
            <consortium name="The Broad Institute Genomics Platform"/>
            <consortium name="The Broad Institute Genome Sequencing Center for Infectious Disease"/>
            <person name="Wu L."/>
            <person name="Ma J."/>
        </authorList>
    </citation>
    <scope>NUCLEOTIDE SEQUENCE [LARGE SCALE GENOMIC DNA]</scope>
    <source>
        <strain evidence="11">JCM 18956</strain>
    </source>
</reference>
<evidence type="ECO:0000259" key="9">
    <source>
        <dbReference type="PROSITE" id="PS50928"/>
    </source>
</evidence>
<comment type="subcellular location">
    <subcellularLocation>
        <location evidence="1 7">Cell membrane</location>
        <topology evidence="1 7">Multi-pass membrane protein</topology>
    </subcellularLocation>
</comment>
<feature type="region of interest" description="Disordered" evidence="8">
    <location>
        <begin position="1"/>
        <end position="36"/>
    </location>
</feature>
<evidence type="ECO:0000256" key="3">
    <source>
        <dbReference type="ARBA" id="ARBA00022475"/>
    </source>
</evidence>
<feature type="transmembrane region" description="Helical" evidence="7">
    <location>
        <begin position="167"/>
        <end position="188"/>
    </location>
</feature>
<evidence type="ECO:0000256" key="6">
    <source>
        <dbReference type="ARBA" id="ARBA00023136"/>
    </source>
</evidence>